<protein>
    <recommendedName>
        <fullName evidence="2">DNA-directed RNA polymerase N-terminal domain-containing protein</fullName>
    </recommendedName>
</protein>
<dbReference type="GO" id="GO:0003899">
    <property type="term" value="F:DNA-directed RNA polymerase activity"/>
    <property type="evidence" value="ECO:0007669"/>
    <property type="project" value="InterPro"/>
</dbReference>
<dbReference type="InterPro" id="IPR002092">
    <property type="entry name" value="DNA-dir_Rpol_phage-type"/>
</dbReference>
<organism evidence="3 4">
    <name type="scientific">Colocasia esculenta</name>
    <name type="common">Wild taro</name>
    <name type="synonym">Arum esculentum</name>
    <dbReference type="NCBI Taxonomy" id="4460"/>
    <lineage>
        <taxon>Eukaryota</taxon>
        <taxon>Viridiplantae</taxon>
        <taxon>Streptophyta</taxon>
        <taxon>Embryophyta</taxon>
        <taxon>Tracheophyta</taxon>
        <taxon>Spermatophyta</taxon>
        <taxon>Magnoliopsida</taxon>
        <taxon>Liliopsida</taxon>
        <taxon>Araceae</taxon>
        <taxon>Aroideae</taxon>
        <taxon>Colocasieae</taxon>
        <taxon>Colocasia</taxon>
    </lineage>
</organism>
<dbReference type="Gene3D" id="1.10.1320.10">
    <property type="entry name" value="DNA-directed RNA polymerase, N-terminal domain"/>
    <property type="match status" value="1"/>
</dbReference>
<evidence type="ECO:0000313" key="4">
    <source>
        <dbReference type="Proteomes" id="UP000652761"/>
    </source>
</evidence>
<dbReference type="InterPro" id="IPR043502">
    <property type="entry name" value="DNA/RNA_pol_sf"/>
</dbReference>
<accession>A0A843X297</accession>
<dbReference type="SMART" id="SM01311">
    <property type="entry name" value="RPOL_N"/>
    <property type="match status" value="1"/>
</dbReference>
<dbReference type="PANTHER" id="PTHR10102">
    <property type="entry name" value="DNA-DIRECTED RNA POLYMERASE, MITOCHONDRIAL"/>
    <property type="match status" value="1"/>
</dbReference>
<feature type="region of interest" description="Disordered" evidence="1">
    <location>
        <begin position="1"/>
        <end position="26"/>
    </location>
</feature>
<dbReference type="SUPFAM" id="SSF56672">
    <property type="entry name" value="DNA/RNA polymerases"/>
    <property type="match status" value="1"/>
</dbReference>
<keyword evidence="4" id="KW-1185">Reference proteome</keyword>
<dbReference type="InterPro" id="IPR037159">
    <property type="entry name" value="RNA_POL_N_sf"/>
</dbReference>
<dbReference type="EMBL" id="NMUH01006431">
    <property type="protein sequence ID" value="MQM15247.1"/>
    <property type="molecule type" value="Genomic_DNA"/>
</dbReference>
<gene>
    <name evidence="3" type="ORF">Taro_048188</name>
</gene>
<evidence type="ECO:0000313" key="3">
    <source>
        <dbReference type="EMBL" id="MQM15247.1"/>
    </source>
</evidence>
<dbReference type="FunFam" id="1.10.1320.10:FF:000001">
    <property type="entry name" value="DNA-directed RNA polymerase"/>
    <property type="match status" value="1"/>
</dbReference>
<dbReference type="PANTHER" id="PTHR10102:SF1">
    <property type="entry name" value="DNA-DIRECTED RNA POLYMERASE 3, CHLOROPLASTIC"/>
    <property type="match status" value="1"/>
</dbReference>
<feature type="domain" description="DNA-directed RNA polymerase N-terminal" evidence="2">
    <location>
        <begin position="150"/>
        <end position="427"/>
    </location>
</feature>
<dbReference type="GO" id="GO:0034245">
    <property type="term" value="C:mitochondrial DNA-directed RNA polymerase complex"/>
    <property type="evidence" value="ECO:0007669"/>
    <property type="project" value="TreeGrafter"/>
</dbReference>
<feature type="compositionally biased region" description="Pro residues" evidence="1">
    <location>
        <begin position="13"/>
        <end position="26"/>
    </location>
</feature>
<comment type="caution">
    <text evidence="3">The sequence shown here is derived from an EMBL/GenBank/DDBJ whole genome shotgun (WGS) entry which is preliminary data.</text>
</comment>
<proteinExistence type="predicted"/>
<dbReference type="GO" id="GO:0003677">
    <property type="term" value="F:DNA binding"/>
    <property type="evidence" value="ECO:0007669"/>
    <property type="project" value="InterPro"/>
</dbReference>
<name>A0A843X297_COLES</name>
<dbReference type="Pfam" id="PF14700">
    <property type="entry name" value="RPOL_N"/>
    <property type="match status" value="1"/>
</dbReference>
<dbReference type="Proteomes" id="UP000652761">
    <property type="component" value="Unassembled WGS sequence"/>
</dbReference>
<dbReference type="InterPro" id="IPR029262">
    <property type="entry name" value="RPOL_N"/>
</dbReference>
<dbReference type="AlphaFoldDB" id="A0A843X297"/>
<evidence type="ECO:0000259" key="2">
    <source>
        <dbReference type="SMART" id="SM01311"/>
    </source>
</evidence>
<reference evidence="3" key="1">
    <citation type="submission" date="2017-07" db="EMBL/GenBank/DDBJ databases">
        <title>Taro Niue Genome Assembly and Annotation.</title>
        <authorList>
            <person name="Atibalentja N."/>
            <person name="Keating K."/>
            <person name="Fields C.J."/>
        </authorList>
    </citation>
    <scope>NUCLEOTIDE SEQUENCE</scope>
    <source>
        <strain evidence="3">Niue_2</strain>
        <tissue evidence="3">Leaf</tissue>
    </source>
</reference>
<dbReference type="OrthoDB" id="1932702at2759"/>
<dbReference type="GO" id="GO:0006390">
    <property type="term" value="P:mitochondrial transcription"/>
    <property type="evidence" value="ECO:0007669"/>
    <property type="project" value="TreeGrafter"/>
</dbReference>
<sequence>MRAGGLSQLKPQGNPPFPQNPSPPCPIPRWVLHSSLRSSSFPAGSEPPEADHAFPAVFSHLGSSQAAHLVEDTGELGKDSVARCVEEALRFGWSGKGIPLLLFGREVKRVFYEDPPWFSVAFSPLTDVLRISRKSGAQDVGKWKYNALRRRQIKMETEAWERAAEEYRELQREMLEKKLAPCLPYVKSLMLGWFEPLRDAIAREQNLQKNKEKKTRASYAPYIGLLPADKMAVIVMHKMMGLLVTGQEEGCVRVVQAAVHIGEAIEHEVRIHNFLQKTKKTGDGDQHTQHVRLIKQHEILRKRVRNLTKCRKSVEVCKLLKSDDDIKSWGRDAQAKLGSCLIELLVESAFVQPPVNSSVDSPPDIRPAFRHTFRPVSQEDRKSGKRYGVIECDMLVHKGLDSTAQLDRNKGMGAVEMLNGQSDQGIR</sequence>
<evidence type="ECO:0000256" key="1">
    <source>
        <dbReference type="SAM" id="MobiDB-lite"/>
    </source>
</evidence>